<dbReference type="EMBL" id="SRLO01000757">
    <property type="protein sequence ID" value="TNN47123.1"/>
    <property type="molecule type" value="Genomic_DNA"/>
</dbReference>
<accession>A0A4Z2G2K2</accession>
<organism evidence="1 2">
    <name type="scientific">Liparis tanakae</name>
    <name type="common">Tanaka's snailfish</name>
    <dbReference type="NCBI Taxonomy" id="230148"/>
    <lineage>
        <taxon>Eukaryota</taxon>
        <taxon>Metazoa</taxon>
        <taxon>Chordata</taxon>
        <taxon>Craniata</taxon>
        <taxon>Vertebrata</taxon>
        <taxon>Euteleostomi</taxon>
        <taxon>Actinopterygii</taxon>
        <taxon>Neopterygii</taxon>
        <taxon>Teleostei</taxon>
        <taxon>Neoteleostei</taxon>
        <taxon>Acanthomorphata</taxon>
        <taxon>Eupercaria</taxon>
        <taxon>Perciformes</taxon>
        <taxon>Cottioidei</taxon>
        <taxon>Cottales</taxon>
        <taxon>Liparidae</taxon>
        <taxon>Liparis</taxon>
    </lineage>
</organism>
<name>A0A4Z2G2K2_9TELE</name>
<dbReference type="AlphaFoldDB" id="A0A4Z2G2K2"/>
<protein>
    <submittedName>
        <fullName evidence="1">Uncharacterized protein</fullName>
    </submittedName>
</protein>
<dbReference type="Proteomes" id="UP000314294">
    <property type="component" value="Unassembled WGS sequence"/>
</dbReference>
<sequence>MAEGLGTCVVNVGCGRKALTGKHETRDSYRSEFSGWKQSRDRWLGGVMAKHGEEVAKRTQTEATLSSAHVPKCFIGADSVTPGKLLLPSRPFRRNYPSAPLL</sequence>
<reference evidence="1 2" key="1">
    <citation type="submission" date="2019-03" db="EMBL/GenBank/DDBJ databases">
        <title>First draft genome of Liparis tanakae, snailfish: a comprehensive survey of snailfish specific genes.</title>
        <authorList>
            <person name="Kim W."/>
            <person name="Song I."/>
            <person name="Jeong J.-H."/>
            <person name="Kim D."/>
            <person name="Kim S."/>
            <person name="Ryu S."/>
            <person name="Song J.Y."/>
            <person name="Lee S.K."/>
        </authorList>
    </citation>
    <scope>NUCLEOTIDE SEQUENCE [LARGE SCALE GENOMIC DNA]</scope>
    <source>
        <tissue evidence="1">Muscle</tissue>
    </source>
</reference>
<proteinExistence type="predicted"/>
<keyword evidence="2" id="KW-1185">Reference proteome</keyword>
<evidence type="ECO:0000313" key="2">
    <source>
        <dbReference type="Proteomes" id="UP000314294"/>
    </source>
</evidence>
<evidence type="ECO:0000313" key="1">
    <source>
        <dbReference type="EMBL" id="TNN47123.1"/>
    </source>
</evidence>
<gene>
    <name evidence="1" type="ORF">EYF80_042689</name>
</gene>
<comment type="caution">
    <text evidence="1">The sequence shown here is derived from an EMBL/GenBank/DDBJ whole genome shotgun (WGS) entry which is preliminary data.</text>
</comment>